<keyword evidence="2" id="KW-0648">Protein biosynthesis</keyword>
<dbReference type="InterPro" id="IPR036877">
    <property type="entry name" value="SUI1_dom_sf"/>
</dbReference>
<dbReference type="NCBIfam" id="NF005297">
    <property type="entry name" value="PRK06824.1"/>
    <property type="match status" value="1"/>
</dbReference>
<feature type="domain" description="SUI1" evidence="3">
    <location>
        <begin position="44"/>
        <end position="107"/>
    </location>
</feature>
<dbReference type="SUPFAM" id="SSF55159">
    <property type="entry name" value="eIF1-like"/>
    <property type="match status" value="1"/>
</dbReference>
<dbReference type="PROSITE" id="PS50296">
    <property type="entry name" value="SUI1"/>
    <property type="match status" value="1"/>
</dbReference>
<protein>
    <submittedName>
        <fullName evidence="4">Stress response translation initiation inhibitor YciH</fullName>
    </submittedName>
</protein>
<dbReference type="Proteomes" id="UP001500392">
    <property type="component" value="Unassembled WGS sequence"/>
</dbReference>
<proteinExistence type="predicted"/>
<keyword evidence="1" id="KW-0810">Translation regulation</keyword>
<reference evidence="5" key="1">
    <citation type="journal article" date="2019" name="Int. J. Syst. Evol. Microbiol.">
        <title>The Global Catalogue of Microorganisms (GCM) 10K type strain sequencing project: providing services to taxonomists for standard genome sequencing and annotation.</title>
        <authorList>
            <consortium name="The Broad Institute Genomics Platform"/>
            <consortium name="The Broad Institute Genome Sequencing Center for Infectious Disease"/>
            <person name="Wu L."/>
            <person name="Ma J."/>
        </authorList>
    </citation>
    <scope>NUCLEOTIDE SEQUENCE [LARGE SCALE GENOMIC DNA]</scope>
    <source>
        <strain evidence="5">JCM 17304</strain>
    </source>
</reference>
<evidence type="ECO:0000313" key="5">
    <source>
        <dbReference type="Proteomes" id="UP001500392"/>
    </source>
</evidence>
<dbReference type="CDD" id="cd11567">
    <property type="entry name" value="YciH_like"/>
    <property type="match status" value="1"/>
</dbReference>
<dbReference type="EMBL" id="BAABDM010000001">
    <property type="protein sequence ID" value="GAA4083091.1"/>
    <property type="molecule type" value="Genomic_DNA"/>
</dbReference>
<dbReference type="InterPro" id="IPR001950">
    <property type="entry name" value="SUI1"/>
</dbReference>
<evidence type="ECO:0000259" key="3">
    <source>
        <dbReference type="PROSITE" id="PS50296"/>
    </source>
</evidence>
<dbReference type="RefSeq" id="WP_344931865.1">
    <property type="nucleotide sequence ID" value="NZ_BAABDM010000001.1"/>
</dbReference>
<dbReference type="Pfam" id="PF01253">
    <property type="entry name" value="SUI1"/>
    <property type="match status" value="1"/>
</dbReference>
<organism evidence="4 5">
    <name type="scientific">Zhongshania borealis</name>
    <dbReference type="NCBI Taxonomy" id="889488"/>
    <lineage>
        <taxon>Bacteria</taxon>
        <taxon>Pseudomonadati</taxon>
        <taxon>Pseudomonadota</taxon>
        <taxon>Gammaproteobacteria</taxon>
        <taxon>Cellvibrionales</taxon>
        <taxon>Spongiibacteraceae</taxon>
        <taxon>Zhongshania</taxon>
    </lineage>
</organism>
<accession>A0ABP7W9F1</accession>
<dbReference type="InterPro" id="IPR005872">
    <property type="entry name" value="SUI1_arc_bac"/>
</dbReference>
<dbReference type="Gene3D" id="3.30.780.10">
    <property type="entry name" value="SUI1-like domain"/>
    <property type="match status" value="1"/>
</dbReference>
<gene>
    <name evidence="4" type="primary">yciH</name>
    <name evidence="4" type="ORF">GCM10022414_02250</name>
</gene>
<evidence type="ECO:0000256" key="2">
    <source>
        <dbReference type="ARBA" id="ARBA00022917"/>
    </source>
</evidence>
<name>A0ABP7W9F1_9GAMM</name>
<keyword evidence="5" id="KW-1185">Reference proteome</keyword>
<evidence type="ECO:0000256" key="1">
    <source>
        <dbReference type="ARBA" id="ARBA00022845"/>
    </source>
</evidence>
<evidence type="ECO:0000313" key="4">
    <source>
        <dbReference type="EMBL" id="GAA4083091.1"/>
    </source>
</evidence>
<dbReference type="PIRSF" id="PIRSF037511">
    <property type="entry name" value="Transl_init_SUI1_pro"/>
    <property type="match status" value="1"/>
</dbReference>
<sequence length="115" mass="12459">MSRLVYSTDQGRLCPECQQANDQCQCKTRNAGVPEGDGIARIRRETKGRKGKGVSIVNGVLLDDAALKVLAKELRQKLSTGGAIKDGEMEFQGDHRQTLKSLLEAKGFQVKLSGG</sequence>
<comment type="caution">
    <text evidence="4">The sequence shown here is derived from an EMBL/GenBank/DDBJ whole genome shotgun (WGS) entry which is preliminary data.</text>
</comment>